<evidence type="ECO:0000313" key="3">
    <source>
        <dbReference type="Proteomes" id="UP000559256"/>
    </source>
</evidence>
<organism evidence="2 3">
    <name type="scientific">Tetrapyrgos nigripes</name>
    <dbReference type="NCBI Taxonomy" id="182062"/>
    <lineage>
        <taxon>Eukaryota</taxon>
        <taxon>Fungi</taxon>
        <taxon>Dikarya</taxon>
        <taxon>Basidiomycota</taxon>
        <taxon>Agaricomycotina</taxon>
        <taxon>Agaricomycetes</taxon>
        <taxon>Agaricomycetidae</taxon>
        <taxon>Agaricales</taxon>
        <taxon>Marasmiineae</taxon>
        <taxon>Marasmiaceae</taxon>
        <taxon>Tetrapyrgos</taxon>
    </lineage>
</organism>
<proteinExistence type="predicted"/>
<dbReference type="SUPFAM" id="SSF50630">
    <property type="entry name" value="Acid proteases"/>
    <property type="match status" value="1"/>
</dbReference>
<dbReference type="Pfam" id="PF13650">
    <property type="entry name" value="Asp_protease_2"/>
    <property type="match status" value="1"/>
</dbReference>
<dbReference type="AlphaFoldDB" id="A0A8H5BSV2"/>
<dbReference type="InterPro" id="IPR021109">
    <property type="entry name" value="Peptidase_aspartic_dom_sf"/>
</dbReference>
<dbReference type="Pfam" id="PF13352">
    <property type="entry name" value="DUF4100"/>
    <property type="match status" value="1"/>
</dbReference>
<sequence length="246" mass="27197">MSQQVSLPLGQIVGISPAFQKLVADSTRTKREYLTKSAEYSASASFPSTLFVGNPEEGLEDFLIHYSNAVVVDKEKFYGMSTGKMEVTIGGKTFMAMIDSGSELNLMSREIPEMLGLPVDYEGTRWSLRGVHGNAEPLKGVVTDAPLMIGKHEFPHHIFVANNDLDRQDIILGQPFLHHFAARLDYGSRTGKAKLFLWKEGIKKGPPSVGIVVTDPNDKRNALSIDQCAHSSKIEDYSEVPYSEDF</sequence>
<keyword evidence="3" id="KW-1185">Reference proteome</keyword>
<dbReference type="EMBL" id="JAACJM010000381">
    <property type="protein sequence ID" value="KAF5327938.1"/>
    <property type="molecule type" value="Genomic_DNA"/>
</dbReference>
<dbReference type="InterPro" id="IPR025165">
    <property type="entry name" value="DUF4100"/>
</dbReference>
<feature type="domain" description="DUF4100" evidence="1">
    <location>
        <begin position="1"/>
        <end position="36"/>
    </location>
</feature>
<evidence type="ECO:0000313" key="2">
    <source>
        <dbReference type="EMBL" id="KAF5327938.1"/>
    </source>
</evidence>
<dbReference type="OrthoDB" id="5535068at2759"/>
<accession>A0A8H5BSV2</accession>
<dbReference type="CDD" id="cd00303">
    <property type="entry name" value="retropepsin_like"/>
    <property type="match status" value="1"/>
</dbReference>
<name>A0A8H5BSV2_9AGAR</name>
<reference evidence="2 3" key="1">
    <citation type="journal article" date="2020" name="ISME J.">
        <title>Uncovering the hidden diversity of litter-decomposition mechanisms in mushroom-forming fungi.</title>
        <authorList>
            <person name="Floudas D."/>
            <person name="Bentzer J."/>
            <person name="Ahren D."/>
            <person name="Johansson T."/>
            <person name="Persson P."/>
            <person name="Tunlid A."/>
        </authorList>
    </citation>
    <scope>NUCLEOTIDE SEQUENCE [LARGE SCALE GENOMIC DNA]</scope>
    <source>
        <strain evidence="2 3">CBS 291.85</strain>
    </source>
</reference>
<dbReference type="Proteomes" id="UP000559256">
    <property type="component" value="Unassembled WGS sequence"/>
</dbReference>
<evidence type="ECO:0000259" key="1">
    <source>
        <dbReference type="Pfam" id="PF13352"/>
    </source>
</evidence>
<dbReference type="Gene3D" id="2.40.70.10">
    <property type="entry name" value="Acid Proteases"/>
    <property type="match status" value="1"/>
</dbReference>
<gene>
    <name evidence="2" type="ORF">D9758_018056</name>
</gene>
<comment type="caution">
    <text evidence="2">The sequence shown here is derived from an EMBL/GenBank/DDBJ whole genome shotgun (WGS) entry which is preliminary data.</text>
</comment>
<protein>
    <recommendedName>
        <fullName evidence="1">DUF4100 domain-containing protein</fullName>
    </recommendedName>
</protein>